<evidence type="ECO:0000259" key="1">
    <source>
        <dbReference type="Pfam" id="PF00881"/>
    </source>
</evidence>
<dbReference type="InterPro" id="IPR050627">
    <property type="entry name" value="Nitroreductase/BluB"/>
</dbReference>
<dbReference type="CDD" id="cd02150">
    <property type="entry name" value="nitroreductase"/>
    <property type="match status" value="1"/>
</dbReference>
<dbReference type="Pfam" id="PF00881">
    <property type="entry name" value="Nitroreductase"/>
    <property type="match status" value="2"/>
</dbReference>
<dbReference type="Gene3D" id="3.40.109.10">
    <property type="entry name" value="NADH Oxidase"/>
    <property type="match status" value="1"/>
</dbReference>
<keyword evidence="3" id="KW-1185">Reference proteome</keyword>
<dbReference type="RefSeq" id="WP_154505797.1">
    <property type="nucleotide sequence ID" value="NZ_VUMN01000036.1"/>
</dbReference>
<dbReference type="Proteomes" id="UP000461880">
    <property type="component" value="Unassembled WGS sequence"/>
</dbReference>
<accession>A0A7X2NU17</accession>
<proteinExistence type="predicted"/>
<feature type="domain" description="Nitroreductase" evidence="1">
    <location>
        <begin position="5"/>
        <end position="57"/>
    </location>
</feature>
<dbReference type="GO" id="GO:0016491">
    <property type="term" value="F:oxidoreductase activity"/>
    <property type="evidence" value="ECO:0007669"/>
    <property type="project" value="InterPro"/>
</dbReference>
<dbReference type="EMBL" id="VUMN01000036">
    <property type="protein sequence ID" value="MSS59545.1"/>
    <property type="molecule type" value="Genomic_DNA"/>
</dbReference>
<dbReference type="AlphaFoldDB" id="A0A7X2NU17"/>
<dbReference type="InterPro" id="IPR029479">
    <property type="entry name" value="Nitroreductase"/>
</dbReference>
<reference evidence="2 3" key="1">
    <citation type="submission" date="2019-08" db="EMBL/GenBank/DDBJ databases">
        <title>In-depth cultivation of the pig gut microbiome towards novel bacterial diversity and tailored functional studies.</title>
        <authorList>
            <person name="Wylensek D."/>
            <person name="Hitch T.C.A."/>
            <person name="Clavel T."/>
        </authorList>
    </citation>
    <scope>NUCLEOTIDE SEQUENCE [LARGE SCALE GENOMIC DNA]</scope>
    <source>
        <strain evidence="2 3">Oil+RF-744-GAM-WT-6</strain>
    </source>
</reference>
<dbReference type="SUPFAM" id="SSF55469">
    <property type="entry name" value="FMN-dependent nitroreductase-like"/>
    <property type="match status" value="1"/>
</dbReference>
<organism evidence="2 3">
    <name type="scientific">Stecheria intestinalis</name>
    <dbReference type="NCBI Taxonomy" id="2606630"/>
    <lineage>
        <taxon>Bacteria</taxon>
        <taxon>Bacillati</taxon>
        <taxon>Bacillota</taxon>
        <taxon>Erysipelotrichia</taxon>
        <taxon>Erysipelotrichales</taxon>
        <taxon>Erysipelotrichaceae</taxon>
        <taxon>Stecheria</taxon>
    </lineage>
</organism>
<feature type="domain" description="Nitroreductase" evidence="1">
    <location>
        <begin position="79"/>
        <end position="145"/>
    </location>
</feature>
<evidence type="ECO:0000313" key="3">
    <source>
        <dbReference type="Proteomes" id="UP000461880"/>
    </source>
</evidence>
<dbReference type="PANTHER" id="PTHR23026">
    <property type="entry name" value="NADPH NITROREDUCTASE"/>
    <property type="match status" value="1"/>
</dbReference>
<name>A0A7X2NU17_9FIRM</name>
<dbReference type="InterPro" id="IPR000415">
    <property type="entry name" value="Nitroreductase-like"/>
</dbReference>
<sequence length="164" mass="18231">MNSIFHRVSIRKYQEKPVEEEKIELLLKAGMQAPSACNQQPWEFYVVTDKETIQKLSVSTPYAGAAKGAMLVMVPCVRKNGLMAPSLGEVDLAICTENILLEADELGLGAVMMAVAPDKERMDAVRKVCDIPSELDPFCLIPIGYPAEGHPQQDRYDTSRIHRI</sequence>
<dbReference type="PANTHER" id="PTHR23026:SF123">
    <property type="entry name" value="NAD(P)H NITROREDUCTASE RV3131-RELATED"/>
    <property type="match status" value="1"/>
</dbReference>
<evidence type="ECO:0000313" key="2">
    <source>
        <dbReference type="EMBL" id="MSS59545.1"/>
    </source>
</evidence>
<protein>
    <submittedName>
        <fullName evidence="2">Nitroreductase family protein</fullName>
    </submittedName>
</protein>
<comment type="caution">
    <text evidence="2">The sequence shown here is derived from an EMBL/GenBank/DDBJ whole genome shotgun (WGS) entry which is preliminary data.</text>
</comment>
<gene>
    <name evidence="2" type="ORF">FYJ51_11640</name>
</gene>